<feature type="transmembrane region" description="Helical" evidence="8">
    <location>
        <begin position="131"/>
        <end position="154"/>
    </location>
</feature>
<gene>
    <name evidence="9" type="primary">murJ</name>
    <name evidence="9" type="ORF">RWH43_05740</name>
</gene>
<evidence type="ECO:0000256" key="4">
    <source>
        <dbReference type="ARBA" id="ARBA00022960"/>
    </source>
</evidence>
<feature type="transmembrane region" description="Helical" evidence="8">
    <location>
        <begin position="464"/>
        <end position="484"/>
    </location>
</feature>
<evidence type="ECO:0000256" key="2">
    <source>
        <dbReference type="ARBA" id="ARBA00022475"/>
    </source>
</evidence>
<keyword evidence="5" id="KW-0573">Peptidoglycan synthesis</keyword>
<keyword evidence="4" id="KW-0133">Cell shape</keyword>
<comment type="subcellular location">
    <subcellularLocation>
        <location evidence="1">Cell membrane</location>
        <topology evidence="1">Multi-pass membrane protein</topology>
    </subcellularLocation>
</comment>
<feature type="transmembrane region" description="Helical" evidence="8">
    <location>
        <begin position="197"/>
        <end position="220"/>
    </location>
</feature>
<dbReference type="PANTHER" id="PTHR47019">
    <property type="entry name" value="LIPID II FLIPPASE MURJ"/>
    <property type="match status" value="1"/>
</dbReference>
<organism evidence="9 10">
    <name type="scientific">Microbacterium algihabitans</name>
    <dbReference type="NCBI Taxonomy" id="3075992"/>
    <lineage>
        <taxon>Bacteria</taxon>
        <taxon>Bacillati</taxon>
        <taxon>Actinomycetota</taxon>
        <taxon>Actinomycetes</taxon>
        <taxon>Micrococcales</taxon>
        <taxon>Microbacteriaceae</taxon>
        <taxon>Microbacterium</taxon>
    </lineage>
</organism>
<feature type="transmembrane region" description="Helical" evidence="8">
    <location>
        <begin position="282"/>
        <end position="303"/>
    </location>
</feature>
<feature type="transmembrane region" description="Helical" evidence="8">
    <location>
        <begin position="358"/>
        <end position="380"/>
    </location>
</feature>
<evidence type="ECO:0000313" key="10">
    <source>
        <dbReference type="Proteomes" id="UP001256673"/>
    </source>
</evidence>
<feature type="transmembrane region" description="Helical" evidence="8">
    <location>
        <begin position="88"/>
        <end position="111"/>
    </location>
</feature>
<evidence type="ECO:0000313" key="9">
    <source>
        <dbReference type="EMBL" id="MDU0326257.1"/>
    </source>
</evidence>
<evidence type="ECO:0000256" key="5">
    <source>
        <dbReference type="ARBA" id="ARBA00022984"/>
    </source>
</evidence>
<evidence type="ECO:0000256" key="8">
    <source>
        <dbReference type="SAM" id="Phobius"/>
    </source>
</evidence>
<keyword evidence="3 8" id="KW-0812">Transmembrane</keyword>
<keyword evidence="6 8" id="KW-1133">Transmembrane helix</keyword>
<keyword evidence="7 8" id="KW-0472">Membrane</keyword>
<dbReference type="PRINTS" id="PR01806">
    <property type="entry name" value="VIRFACTRMVIN"/>
</dbReference>
<dbReference type="Pfam" id="PF03023">
    <property type="entry name" value="MurJ"/>
    <property type="match status" value="1"/>
</dbReference>
<dbReference type="Proteomes" id="UP001256673">
    <property type="component" value="Unassembled WGS sequence"/>
</dbReference>
<dbReference type="PANTHER" id="PTHR47019:SF1">
    <property type="entry name" value="LIPID II FLIPPASE MURJ"/>
    <property type="match status" value="1"/>
</dbReference>
<feature type="transmembrane region" description="Helical" evidence="8">
    <location>
        <begin position="425"/>
        <end position="448"/>
    </location>
</feature>
<feature type="transmembrane region" description="Helical" evidence="8">
    <location>
        <begin position="7"/>
        <end position="34"/>
    </location>
</feature>
<reference evidence="9 10" key="1">
    <citation type="submission" date="2023-09" db="EMBL/GenBank/DDBJ databases">
        <title>Microbacterium fusihabitans sp. nov., Microbacterium phycihabitans sp. nov., and Microbacterium cervinum sp. nov., isolated from dried seaweeds of beach.</title>
        <authorList>
            <person name="Lee S.D."/>
        </authorList>
    </citation>
    <scope>NUCLEOTIDE SEQUENCE [LARGE SCALE GENOMIC DNA]</scope>
    <source>
        <strain evidence="9 10">KSW2-21</strain>
    </source>
</reference>
<feature type="transmembrane region" description="Helical" evidence="8">
    <location>
        <begin position="241"/>
        <end position="262"/>
    </location>
</feature>
<accession>A0ABU3RTP6</accession>
<evidence type="ECO:0000256" key="1">
    <source>
        <dbReference type="ARBA" id="ARBA00004651"/>
    </source>
</evidence>
<evidence type="ECO:0000256" key="6">
    <source>
        <dbReference type="ARBA" id="ARBA00022989"/>
    </source>
</evidence>
<keyword evidence="2" id="KW-1003">Cell membrane</keyword>
<sequence length="540" mass="56198">MSSIGRASVLIGAGTIVSRVSGLLRIVVLVAIVGSVGSAAGDAFGLANQLPNNIYTVISTGVLTAVIVPQIVKAAAHADGGRAFVSKLFTLGTVILLAATAIAMVAAPFIVTVYIDPSKVEPDQIALATAFAYWCLPQIFFYGLYALLGEILNARKVFGPYTWAPIVNNLVSIAGFGLFLLLFGGPSPDVVQWTPTMIGLLGGVATGGIVLQTVVLLVFWRRAGLQLRPDFHWRGVGLRHIGRLAGWTFLMVIVGQLAGIVQTRVLSGASGTGPAILASQNAWLVFMLPYSIIVLSIGTPYFTQLSEHAAAGRDGDVKTDIVRSIRVLGLFIVVATAALAVASVPATRIFTNSSAEALAAAPVLLCFLVCLLPLAVLFVVQRTFYAYNDTRTPFFFTLVQGGLVALSALAAGGAVSAGLVPLSQLAATVALGQALSSLVQVVIATIILHRRLGGIRIGEWMPPLLRFIGAAIPAAGAGWGVLLLCGGPTGWVSDSIYTGALGAALVGSVVLAVYIGILAIFRTPELAPALALGRRFLPKR</sequence>
<dbReference type="InterPro" id="IPR051050">
    <property type="entry name" value="Lipid_II_flippase_MurJ/MviN"/>
</dbReference>
<feature type="transmembrane region" description="Helical" evidence="8">
    <location>
        <begin position="54"/>
        <end position="76"/>
    </location>
</feature>
<dbReference type="NCBIfam" id="TIGR01695">
    <property type="entry name" value="murJ_mviN"/>
    <property type="match status" value="1"/>
</dbReference>
<feature type="transmembrane region" description="Helical" evidence="8">
    <location>
        <begin position="324"/>
        <end position="346"/>
    </location>
</feature>
<dbReference type="RefSeq" id="WP_154097011.1">
    <property type="nucleotide sequence ID" value="NZ_JAWDIU010000001.1"/>
</dbReference>
<evidence type="ECO:0000256" key="3">
    <source>
        <dbReference type="ARBA" id="ARBA00022692"/>
    </source>
</evidence>
<keyword evidence="10" id="KW-1185">Reference proteome</keyword>
<name>A0ABU3RTP6_9MICO</name>
<protein>
    <submittedName>
        <fullName evidence="9">Murein biosynthesis integral membrane protein MurJ</fullName>
    </submittedName>
</protein>
<dbReference type="EMBL" id="JAWDIU010000001">
    <property type="protein sequence ID" value="MDU0326257.1"/>
    <property type="molecule type" value="Genomic_DNA"/>
</dbReference>
<evidence type="ECO:0000256" key="7">
    <source>
        <dbReference type="ARBA" id="ARBA00023136"/>
    </source>
</evidence>
<feature type="transmembrane region" description="Helical" evidence="8">
    <location>
        <begin position="496"/>
        <end position="521"/>
    </location>
</feature>
<feature type="transmembrane region" description="Helical" evidence="8">
    <location>
        <begin position="166"/>
        <end position="185"/>
    </location>
</feature>
<dbReference type="InterPro" id="IPR004268">
    <property type="entry name" value="MurJ"/>
</dbReference>
<feature type="transmembrane region" description="Helical" evidence="8">
    <location>
        <begin position="392"/>
        <end position="419"/>
    </location>
</feature>
<comment type="caution">
    <text evidence="9">The sequence shown here is derived from an EMBL/GenBank/DDBJ whole genome shotgun (WGS) entry which is preliminary data.</text>
</comment>
<proteinExistence type="predicted"/>